<keyword evidence="1" id="KW-0963">Cytoplasm</keyword>
<evidence type="ECO:0000256" key="2">
    <source>
        <dbReference type="ARBA" id="ARBA00022679"/>
    </source>
</evidence>
<dbReference type="GO" id="GO:0005525">
    <property type="term" value="F:GTP binding"/>
    <property type="evidence" value="ECO:0007669"/>
    <property type="project" value="UniProtKB-KW"/>
</dbReference>
<dbReference type="GO" id="GO:0016779">
    <property type="term" value="F:nucleotidyltransferase activity"/>
    <property type="evidence" value="ECO:0007669"/>
    <property type="project" value="UniProtKB-KW"/>
</dbReference>
<dbReference type="Pfam" id="PF12804">
    <property type="entry name" value="NTP_transf_3"/>
    <property type="match status" value="1"/>
</dbReference>
<dbReference type="Proteomes" id="UP000253918">
    <property type="component" value="Unassembled WGS sequence"/>
</dbReference>
<accession>A0A369W2L9</accession>
<evidence type="ECO:0000256" key="3">
    <source>
        <dbReference type="ARBA" id="ARBA00022723"/>
    </source>
</evidence>
<evidence type="ECO:0000256" key="6">
    <source>
        <dbReference type="ARBA" id="ARBA00023134"/>
    </source>
</evidence>
<dbReference type="GO" id="GO:0006777">
    <property type="term" value="P:Mo-molybdopterin cofactor biosynthetic process"/>
    <property type="evidence" value="ECO:0007669"/>
    <property type="project" value="UniProtKB-KW"/>
</dbReference>
<evidence type="ECO:0000313" key="10">
    <source>
        <dbReference type="Proteomes" id="UP000253918"/>
    </source>
</evidence>
<evidence type="ECO:0000313" key="9">
    <source>
        <dbReference type="EMBL" id="RDE07522.1"/>
    </source>
</evidence>
<evidence type="ECO:0000256" key="4">
    <source>
        <dbReference type="ARBA" id="ARBA00022741"/>
    </source>
</evidence>
<feature type="domain" description="MobA-like NTP transferase" evidence="8">
    <location>
        <begin position="3"/>
        <end position="105"/>
    </location>
</feature>
<dbReference type="Gene3D" id="3.90.550.10">
    <property type="entry name" value="Spore Coat Polysaccharide Biosynthesis Protein SpsA, Chain A"/>
    <property type="match status" value="1"/>
</dbReference>
<dbReference type="PANTHER" id="PTHR19136">
    <property type="entry name" value="MOLYBDENUM COFACTOR GUANYLYLTRANSFERASE"/>
    <property type="match status" value="1"/>
</dbReference>
<dbReference type="AlphaFoldDB" id="A0A369W2L9"/>
<keyword evidence="10" id="KW-1185">Reference proteome</keyword>
<dbReference type="SUPFAM" id="SSF53448">
    <property type="entry name" value="Nucleotide-diphospho-sugar transferases"/>
    <property type="match status" value="1"/>
</dbReference>
<evidence type="ECO:0000256" key="7">
    <source>
        <dbReference type="ARBA" id="ARBA00023150"/>
    </source>
</evidence>
<dbReference type="InterPro" id="IPR025877">
    <property type="entry name" value="MobA-like_NTP_Trfase"/>
</dbReference>
<keyword evidence="4" id="KW-0547">Nucleotide-binding</keyword>
<dbReference type="OrthoDB" id="9788394at2"/>
<organism evidence="9 10">
    <name type="scientific">Sphingomonas aracearum</name>
    <dbReference type="NCBI Taxonomy" id="2283317"/>
    <lineage>
        <taxon>Bacteria</taxon>
        <taxon>Pseudomonadati</taxon>
        <taxon>Pseudomonadota</taxon>
        <taxon>Alphaproteobacteria</taxon>
        <taxon>Sphingomonadales</taxon>
        <taxon>Sphingomonadaceae</taxon>
        <taxon>Sphingomonas</taxon>
    </lineage>
</organism>
<dbReference type="InterPro" id="IPR029044">
    <property type="entry name" value="Nucleotide-diphossugar_trans"/>
</dbReference>
<dbReference type="PANTHER" id="PTHR19136:SF81">
    <property type="entry name" value="MOLYBDENUM COFACTOR GUANYLYLTRANSFERASE"/>
    <property type="match status" value="1"/>
</dbReference>
<dbReference type="GO" id="GO:0046872">
    <property type="term" value="F:metal ion binding"/>
    <property type="evidence" value="ECO:0007669"/>
    <property type="project" value="UniProtKB-KW"/>
</dbReference>
<evidence type="ECO:0000256" key="5">
    <source>
        <dbReference type="ARBA" id="ARBA00022842"/>
    </source>
</evidence>
<keyword evidence="6" id="KW-0342">GTP-binding</keyword>
<sequence>MLGAILAGGEARRFGGDKAAAMLEGRPLIEHVADALAPHVAKVVVVGRPWPGLPAIDDPPGVRQGPLGGLLAALRHARDHGYRAVLSAPCDTPRLSPHLLAQVAGTSCAWVRPLPVLGLWPAALADRLGEHLRVDTRLSMRGWATAIGAAAIDWEEGIANVNRPADLHLLQPATGQVHEGSPPKEICR</sequence>
<evidence type="ECO:0000256" key="1">
    <source>
        <dbReference type="ARBA" id="ARBA00022490"/>
    </source>
</evidence>
<comment type="caution">
    <text evidence="9">The sequence shown here is derived from an EMBL/GenBank/DDBJ whole genome shotgun (WGS) entry which is preliminary data.</text>
</comment>
<keyword evidence="2 9" id="KW-0808">Transferase</keyword>
<dbReference type="EMBL" id="QQNB01000001">
    <property type="protein sequence ID" value="RDE07522.1"/>
    <property type="molecule type" value="Genomic_DNA"/>
</dbReference>
<dbReference type="InterPro" id="IPR013482">
    <property type="entry name" value="Molybde_CF_guanTrfase"/>
</dbReference>
<keyword evidence="3" id="KW-0479">Metal-binding</keyword>
<keyword evidence="9" id="KW-0548">Nucleotidyltransferase</keyword>
<dbReference type="CDD" id="cd02503">
    <property type="entry name" value="MobA"/>
    <property type="match status" value="1"/>
</dbReference>
<proteinExistence type="predicted"/>
<reference evidence="9 10" key="1">
    <citation type="submission" date="2018-07" db="EMBL/GenBank/DDBJ databases">
        <title>a novel species of Sphingomonas isolated from the rhizosphere soil of Araceae plant.</title>
        <authorList>
            <person name="Zhiyong W."/>
            <person name="Qinglan Z."/>
            <person name="Zhiwei F."/>
            <person name="Ding X."/>
            <person name="Gejiao W."/>
            <person name="Shixue Z."/>
        </authorList>
    </citation>
    <scope>NUCLEOTIDE SEQUENCE [LARGE SCALE GENOMIC DNA]</scope>
    <source>
        <strain evidence="9 10">WZY 27</strain>
    </source>
</reference>
<protein>
    <submittedName>
        <fullName evidence="9">Molybdenum cofactor guanylyltransferase</fullName>
    </submittedName>
</protein>
<keyword evidence="5" id="KW-0460">Magnesium</keyword>
<gene>
    <name evidence="9" type="ORF">DVW87_05820</name>
</gene>
<keyword evidence="7" id="KW-0501">Molybdenum cofactor biosynthesis</keyword>
<name>A0A369W2L9_9SPHN</name>
<evidence type="ECO:0000259" key="8">
    <source>
        <dbReference type="Pfam" id="PF12804"/>
    </source>
</evidence>